<dbReference type="AlphaFoldDB" id="A0A127JRD7"/>
<accession>A0A127JRD7</accession>
<name>A0A127JRD7_9BURK</name>
<protein>
    <submittedName>
        <fullName evidence="1">Uncharacterized protein</fullName>
    </submittedName>
</protein>
<evidence type="ECO:0000313" key="2">
    <source>
        <dbReference type="Proteomes" id="UP000070433"/>
    </source>
</evidence>
<reference evidence="1 2" key="1">
    <citation type="journal article" date="2014" name="Int. J. Syst. Evol. Microbiol.">
        <title>Ramlibacter solisilvae sp. nov., isolated from forest soil, and emended description of the genus Ramlibacter.</title>
        <authorList>
            <person name="Lee H.J."/>
            <person name="Lee S.H."/>
            <person name="Lee S.S."/>
            <person name="Lee J.S."/>
            <person name="Kim Y."/>
            <person name="Kim S.C."/>
            <person name="Jeon C.O."/>
        </authorList>
    </citation>
    <scope>NUCLEOTIDE SEQUENCE [LARGE SCALE GENOMIC DNA]</scope>
    <source>
        <strain evidence="1 2">5-10</strain>
    </source>
</reference>
<dbReference type="Proteomes" id="UP000070433">
    <property type="component" value="Chromosome"/>
</dbReference>
<organism evidence="1 2">
    <name type="scientific">Ramlibacter tataouinensis</name>
    <dbReference type="NCBI Taxonomy" id="94132"/>
    <lineage>
        <taxon>Bacteria</taxon>
        <taxon>Pseudomonadati</taxon>
        <taxon>Pseudomonadota</taxon>
        <taxon>Betaproteobacteria</taxon>
        <taxon>Burkholderiales</taxon>
        <taxon>Comamonadaceae</taxon>
        <taxon>Ramlibacter</taxon>
    </lineage>
</organism>
<sequence>MEMPIVIDAAKSLALFEAKMESADRPSLRDYIRELGELNESLSTLEAVLWTQGTPDSRALNTVRVRYAQAERLWTACESDHEVFEGELVRLNSLSTATLLAKKVLADFPRLDQQFADGGALSPNKNYVSCRRLLRAIWADAKTQGHHLRSELRVSARSCSRR</sequence>
<dbReference type="RefSeq" id="WP_061497035.1">
    <property type="nucleotide sequence ID" value="NZ_CP010951.1"/>
</dbReference>
<proteinExistence type="predicted"/>
<keyword evidence="2" id="KW-1185">Reference proteome</keyword>
<evidence type="ECO:0000313" key="1">
    <source>
        <dbReference type="EMBL" id="AMO22475.1"/>
    </source>
</evidence>
<gene>
    <name evidence="1" type="ORF">UC35_05675</name>
</gene>
<dbReference type="EMBL" id="CP010951">
    <property type="protein sequence ID" value="AMO22475.1"/>
    <property type="molecule type" value="Genomic_DNA"/>
</dbReference>